<dbReference type="AlphaFoldDB" id="A0A1V2L4H4"/>
<dbReference type="GO" id="GO:0005680">
    <property type="term" value="C:anaphase-promoting complex"/>
    <property type="evidence" value="ECO:0007669"/>
    <property type="project" value="InterPro"/>
</dbReference>
<organism evidence="2 3">
    <name type="scientific">Cyberlindnera fabianii</name>
    <name type="common">Yeast</name>
    <name type="synonym">Hansenula fabianii</name>
    <dbReference type="NCBI Taxonomy" id="36022"/>
    <lineage>
        <taxon>Eukaryota</taxon>
        <taxon>Fungi</taxon>
        <taxon>Dikarya</taxon>
        <taxon>Ascomycota</taxon>
        <taxon>Saccharomycotina</taxon>
        <taxon>Saccharomycetes</taxon>
        <taxon>Phaffomycetales</taxon>
        <taxon>Phaffomycetaceae</taxon>
        <taxon>Cyberlindnera</taxon>
    </lineage>
</organism>
<accession>A0A1V2L4H4</accession>
<evidence type="ECO:0000313" key="2">
    <source>
        <dbReference type="EMBL" id="ONH66802.1"/>
    </source>
</evidence>
<feature type="compositionally biased region" description="Acidic residues" evidence="1">
    <location>
        <begin position="182"/>
        <end position="202"/>
    </location>
</feature>
<comment type="caution">
    <text evidence="2">The sequence shown here is derived from an EMBL/GenBank/DDBJ whole genome shotgun (WGS) entry which is preliminary data.</text>
</comment>
<dbReference type="GO" id="GO:0031145">
    <property type="term" value="P:anaphase-promoting complex-dependent catabolic process"/>
    <property type="evidence" value="ECO:0007669"/>
    <property type="project" value="InterPro"/>
</dbReference>
<feature type="region of interest" description="Disordered" evidence="1">
    <location>
        <begin position="127"/>
        <end position="202"/>
    </location>
</feature>
<evidence type="ECO:0000313" key="3">
    <source>
        <dbReference type="Proteomes" id="UP000189513"/>
    </source>
</evidence>
<dbReference type="OMA" id="QYDRGFM"/>
<dbReference type="Proteomes" id="UP000189513">
    <property type="component" value="Unassembled WGS sequence"/>
</dbReference>
<sequence>MYMPNLIPRDVHHLWLNRDDGPTVNGSSEERVGSSGYGLSAPPLSSYSSQRPGPVNTGDEKLRQLRSIRTFGFSYLAPLGVGKTMQTLVEERELRKQMEEQFQSDNPTVENLMGEVGQQQMNSEIMAEEQQGQEQGFEQEIEQEQQNRQQQQQQHQTPTQAPLPSQQTPQQIPQAQTPVRDLDDDIPDADDADYGGYDDEIEDTGNTLERQYDRGFMVSEQYEREDDINQDVVEEEQGQGQGQVAPVQFATPMHNNSRLSHLAHSGSMNSIATGASGFESSFEANISMNASDLDMTIDD</sequence>
<protein>
    <submittedName>
        <fullName evidence="2">Uncharacterized protein</fullName>
    </submittedName>
</protein>
<reference evidence="3" key="1">
    <citation type="journal article" date="2017" name="Genome Announc.">
        <title>Genome sequences of Cyberlindnera fabianii 65, Pichia kudriavzevii 129, and Saccharomyces cerevisiae 131 isolated from fermented masau fruits in Zimbabwe.</title>
        <authorList>
            <person name="van Rijswijck I.M.H."/>
            <person name="Derks M.F.L."/>
            <person name="Abee T."/>
            <person name="de Ridder D."/>
            <person name="Smid E.J."/>
        </authorList>
    </citation>
    <scope>NUCLEOTIDE SEQUENCE [LARGE SCALE GENOMIC DNA]</scope>
    <source>
        <strain evidence="3">65</strain>
    </source>
</reference>
<gene>
    <name evidence="2" type="ORF">BON22_3438</name>
</gene>
<evidence type="ECO:0000256" key="1">
    <source>
        <dbReference type="SAM" id="MobiDB-lite"/>
    </source>
</evidence>
<dbReference type="InterPro" id="IPR008402">
    <property type="entry name" value="APC_su15/mnd2"/>
</dbReference>
<feature type="region of interest" description="Disordered" evidence="1">
    <location>
        <begin position="22"/>
        <end position="58"/>
    </location>
</feature>
<proteinExistence type="predicted"/>
<dbReference type="VEuPathDB" id="FungiDB:BON22_3438"/>
<dbReference type="EMBL" id="MPUK01000006">
    <property type="protein sequence ID" value="ONH66802.1"/>
    <property type="molecule type" value="Genomic_DNA"/>
</dbReference>
<name>A0A1V2L4H4_CYBFA</name>
<feature type="compositionally biased region" description="Low complexity" evidence="1">
    <location>
        <begin position="144"/>
        <end position="178"/>
    </location>
</feature>
<keyword evidence="3" id="KW-1185">Reference proteome</keyword>
<dbReference type="Pfam" id="PF05841">
    <property type="entry name" value="Apc15p"/>
    <property type="match status" value="1"/>
</dbReference>